<evidence type="ECO:0000313" key="2">
    <source>
        <dbReference type="Proteomes" id="UP000800096"/>
    </source>
</evidence>
<dbReference type="AlphaFoldDB" id="A0A6A5R0U9"/>
<proteinExistence type="predicted"/>
<organism evidence="1 2">
    <name type="scientific">Ampelomyces quisqualis</name>
    <name type="common">Powdery mildew agent</name>
    <dbReference type="NCBI Taxonomy" id="50730"/>
    <lineage>
        <taxon>Eukaryota</taxon>
        <taxon>Fungi</taxon>
        <taxon>Dikarya</taxon>
        <taxon>Ascomycota</taxon>
        <taxon>Pezizomycotina</taxon>
        <taxon>Dothideomycetes</taxon>
        <taxon>Pleosporomycetidae</taxon>
        <taxon>Pleosporales</taxon>
        <taxon>Pleosporineae</taxon>
        <taxon>Phaeosphaeriaceae</taxon>
        <taxon>Ampelomyces</taxon>
    </lineage>
</organism>
<keyword evidence="2" id="KW-1185">Reference proteome</keyword>
<dbReference type="Proteomes" id="UP000800096">
    <property type="component" value="Unassembled WGS sequence"/>
</dbReference>
<reference evidence="1" key="1">
    <citation type="journal article" date="2020" name="Stud. Mycol.">
        <title>101 Dothideomycetes genomes: a test case for predicting lifestyles and emergence of pathogens.</title>
        <authorList>
            <person name="Haridas S."/>
            <person name="Albert R."/>
            <person name="Binder M."/>
            <person name="Bloem J."/>
            <person name="Labutti K."/>
            <person name="Salamov A."/>
            <person name="Andreopoulos B."/>
            <person name="Baker S."/>
            <person name="Barry K."/>
            <person name="Bills G."/>
            <person name="Bluhm B."/>
            <person name="Cannon C."/>
            <person name="Castanera R."/>
            <person name="Culley D."/>
            <person name="Daum C."/>
            <person name="Ezra D."/>
            <person name="Gonzalez J."/>
            <person name="Henrissat B."/>
            <person name="Kuo A."/>
            <person name="Liang C."/>
            <person name="Lipzen A."/>
            <person name="Lutzoni F."/>
            <person name="Magnuson J."/>
            <person name="Mondo S."/>
            <person name="Nolan M."/>
            <person name="Ohm R."/>
            <person name="Pangilinan J."/>
            <person name="Park H.-J."/>
            <person name="Ramirez L."/>
            <person name="Alfaro M."/>
            <person name="Sun H."/>
            <person name="Tritt A."/>
            <person name="Yoshinaga Y."/>
            <person name="Zwiers L.-H."/>
            <person name="Turgeon B."/>
            <person name="Goodwin S."/>
            <person name="Spatafora J."/>
            <person name="Crous P."/>
            <person name="Grigoriev I."/>
        </authorList>
    </citation>
    <scope>NUCLEOTIDE SEQUENCE</scope>
    <source>
        <strain evidence="1">HMLAC05119</strain>
    </source>
</reference>
<accession>A0A6A5R0U9</accession>
<evidence type="ECO:0000313" key="1">
    <source>
        <dbReference type="EMBL" id="KAF1921303.1"/>
    </source>
</evidence>
<protein>
    <submittedName>
        <fullName evidence="1">Uncharacterized protein</fullName>
    </submittedName>
</protein>
<sequence>MHGVYLAFFCCCFRAGSERGVARLFAQCGHEVLGRVEGAVWTSQSLRFCHRSCDSACEQERRGSGMRMSCLYMLKLGQECRGHQEGSVWNRFRDSFGRVPQLRKQENCEELINEEEKGQLYHSQNACESEVGMRTCLQAFLRCFLTLWKL</sequence>
<dbReference type="EMBL" id="ML979132">
    <property type="protein sequence ID" value="KAF1921303.1"/>
    <property type="molecule type" value="Genomic_DNA"/>
</dbReference>
<gene>
    <name evidence="1" type="ORF">BDU57DRAFT_45739</name>
</gene>
<name>A0A6A5R0U9_AMPQU</name>